<sequence length="234" mass="26151">MDRQKRMKKGFSFGELLIVVAIVALIALAVLMAYQTQVAKAHDATRKEHMKKFRIMFEDYYNDHNCYPTEAQWDACTCGSACFSPYMDQFLCDPVTRQKYYYYPFTNADGEVDTCLGYRLYAKFENKGDPDITMVGCSWVMGCGTDTRSAYNYGITIPGPLTDADFNPNATPTPTGYQYEPGCESATGPWACNIAGTCNSFASEDFSNGRCSYGFTTADCCHASVCPAITWCEW</sequence>
<dbReference type="NCBIfam" id="TIGR02532">
    <property type="entry name" value="IV_pilin_GFxxxE"/>
    <property type="match status" value="1"/>
</dbReference>
<dbReference type="Gene3D" id="3.30.700.10">
    <property type="entry name" value="Glycoprotein, Type 4 Pilin"/>
    <property type="match status" value="1"/>
</dbReference>
<proteinExistence type="predicted"/>
<dbReference type="SUPFAM" id="SSF54523">
    <property type="entry name" value="Pili subunits"/>
    <property type="match status" value="1"/>
</dbReference>
<organism evidence="1 2">
    <name type="scientific">Candidatus Gottesmanbacteria bacterium GW2011_GWB1_44_11c</name>
    <dbReference type="NCBI Taxonomy" id="1618447"/>
    <lineage>
        <taxon>Bacteria</taxon>
        <taxon>Candidatus Gottesmaniibacteriota</taxon>
    </lineage>
</organism>
<evidence type="ECO:0008006" key="3">
    <source>
        <dbReference type="Google" id="ProtNLM"/>
    </source>
</evidence>
<reference evidence="1 2" key="1">
    <citation type="journal article" date="2015" name="Nature">
        <title>rRNA introns, odd ribosomes, and small enigmatic genomes across a large radiation of phyla.</title>
        <authorList>
            <person name="Brown C.T."/>
            <person name="Hug L.A."/>
            <person name="Thomas B.C."/>
            <person name="Sharon I."/>
            <person name="Castelle C.J."/>
            <person name="Singh A."/>
            <person name="Wilkins M.J."/>
            <person name="Williams K.H."/>
            <person name="Banfield J.F."/>
        </authorList>
    </citation>
    <scope>NUCLEOTIDE SEQUENCE [LARGE SCALE GENOMIC DNA]</scope>
</reference>
<gene>
    <name evidence="1" type="ORF">UW22_C0065G0006</name>
</gene>
<evidence type="ECO:0000313" key="2">
    <source>
        <dbReference type="Proteomes" id="UP000034617"/>
    </source>
</evidence>
<dbReference type="InterPro" id="IPR045584">
    <property type="entry name" value="Pilin-like"/>
</dbReference>
<accession>A0A0G1JHG8</accession>
<name>A0A0G1JHG8_9BACT</name>
<dbReference type="Proteomes" id="UP000034617">
    <property type="component" value="Unassembled WGS sequence"/>
</dbReference>
<dbReference type="InterPro" id="IPR012902">
    <property type="entry name" value="N_methyl_site"/>
</dbReference>
<dbReference type="AlphaFoldDB" id="A0A0G1JHG8"/>
<evidence type="ECO:0000313" key="1">
    <source>
        <dbReference type="EMBL" id="KKT34809.1"/>
    </source>
</evidence>
<dbReference type="EMBL" id="LCHM01000065">
    <property type="protein sequence ID" value="KKT34809.1"/>
    <property type="molecule type" value="Genomic_DNA"/>
</dbReference>
<protein>
    <recommendedName>
        <fullName evidence="3">Type II secretion system protein G</fullName>
    </recommendedName>
</protein>
<comment type="caution">
    <text evidence="1">The sequence shown here is derived from an EMBL/GenBank/DDBJ whole genome shotgun (WGS) entry which is preliminary data.</text>
</comment>